<dbReference type="GO" id="GO:0003724">
    <property type="term" value="F:RNA helicase activity"/>
    <property type="evidence" value="ECO:0007669"/>
    <property type="project" value="UniProtKB-EC"/>
</dbReference>
<dbReference type="Proteomes" id="UP000046393">
    <property type="component" value="Unplaced"/>
</dbReference>
<dbReference type="InterPro" id="IPR001650">
    <property type="entry name" value="Helicase_C-like"/>
</dbReference>
<name>A0A0N5AE35_9BILA</name>
<comment type="similarity">
    <text evidence="6">Belongs to the DEAD box helicase family.</text>
</comment>
<dbReference type="GO" id="GO:0016787">
    <property type="term" value="F:hydrolase activity"/>
    <property type="evidence" value="ECO:0007669"/>
    <property type="project" value="UniProtKB-KW"/>
</dbReference>
<feature type="region of interest" description="Disordered" evidence="7">
    <location>
        <begin position="504"/>
        <end position="531"/>
    </location>
</feature>
<keyword evidence="1 6" id="KW-0547">Nucleotide-binding</keyword>
<evidence type="ECO:0000313" key="10">
    <source>
        <dbReference type="Proteomes" id="UP000046393"/>
    </source>
</evidence>
<dbReference type="CDD" id="cd18787">
    <property type="entry name" value="SF2_C_DEAD"/>
    <property type="match status" value="1"/>
</dbReference>
<dbReference type="SMART" id="SM00487">
    <property type="entry name" value="DEXDc"/>
    <property type="match status" value="1"/>
</dbReference>
<dbReference type="EC" id="3.6.4.13" evidence="6"/>
<proteinExistence type="inferred from homology"/>
<evidence type="ECO:0000259" key="8">
    <source>
        <dbReference type="PROSITE" id="PS51192"/>
    </source>
</evidence>
<accession>A0A0N5AE35</accession>
<reference evidence="11" key="1">
    <citation type="submission" date="2017-02" db="UniProtKB">
        <authorList>
            <consortium name="WormBaseParasite"/>
        </authorList>
    </citation>
    <scope>IDENTIFICATION</scope>
</reference>
<evidence type="ECO:0000256" key="2">
    <source>
        <dbReference type="ARBA" id="ARBA00022801"/>
    </source>
</evidence>
<comment type="function">
    <text evidence="6">RNA helicase.</text>
</comment>
<comment type="domain">
    <text evidence="6">The Q motif is unique to and characteristic of the DEAD box family of RNA helicases and controls ATP binding and hydrolysis.</text>
</comment>
<dbReference type="STRING" id="451379.A0A0N5AE35"/>
<dbReference type="InterPro" id="IPR025313">
    <property type="entry name" value="SPB4-like_CTE"/>
</dbReference>
<dbReference type="InterPro" id="IPR014001">
    <property type="entry name" value="Helicase_ATP-bd"/>
</dbReference>
<dbReference type="WBParaSite" id="SMUV_0000247501-mRNA-1">
    <property type="protein sequence ID" value="SMUV_0000247501-mRNA-1"/>
    <property type="gene ID" value="SMUV_0000247501"/>
</dbReference>
<dbReference type="Pfam" id="PF00270">
    <property type="entry name" value="DEAD"/>
    <property type="match status" value="1"/>
</dbReference>
<keyword evidence="4 6" id="KW-0067">ATP-binding</keyword>
<sequence length="564" mass="63320">MTTDLDNEAISLIEPQRVAIKNILTHKDVVVQSPTGSGKTLAYLIPLFTLLLRIKKLSHLYLIFPTWPKNETGAVVLVPTRELAYQVSKVCQPFADTLNITLSTCIGHKSKKNSNPVEDLGYGMTNNLEVVVSGSVVVATPGRLQILLKSEGVKKALKSLELLIVDETDRFVEMGITASVSEIMGFVPKQRRTGLFSATQPKEMDDVISFCLRNPVFINLSGETDPVKNLSEGKLTTPSSLQNYVAVVNGEEKLCGLLEFVRANPDAKMLIFFSTCRCVMMLGKRKVFSIHGKNRHGKNSELDKFRETAKSVLLCTDVLSRGIDIPDIDWVVHFDIPKCSSWFVHRSGRSARNGRTGKSLLLMSPEQTGYVQFLENYEKVKLNKLNISTCTAAKADCLRNKLIKLASSDRDFLELGTGAFVSFISSYLRHDCNVVCPLDDLDVVGYAHAYGLLRIPFMKEFKGKDFSSFKSVDIQTSSIPFKKAEKEKKRQIELAKRLEERALRKSSKTVHSDKKTAVGKKRKHPKEEKSWEDMASDIALLKKFKRGRLSKKELNEKFYKVEIL</sequence>
<dbReference type="PANTHER" id="PTHR24031">
    <property type="entry name" value="RNA HELICASE"/>
    <property type="match status" value="1"/>
</dbReference>
<dbReference type="GO" id="GO:0005524">
    <property type="term" value="F:ATP binding"/>
    <property type="evidence" value="ECO:0007669"/>
    <property type="project" value="UniProtKB-UniRule"/>
</dbReference>
<evidence type="ECO:0000256" key="4">
    <source>
        <dbReference type="ARBA" id="ARBA00022840"/>
    </source>
</evidence>
<organism evidence="10 11">
    <name type="scientific">Syphacia muris</name>
    <dbReference type="NCBI Taxonomy" id="451379"/>
    <lineage>
        <taxon>Eukaryota</taxon>
        <taxon>Metazoa</taxon>
        <taxon>Ecdysozoa</taxon>
        <taxon>Nematoda</taxon>
        <taxon>Chromadorea</taxon>
        <taxon>Rhabditida</taxon>
        <taxon>Spirurina</taxon>
        <taxon>Oxyuridomorpha</taxon>
        <taxon>Oxyuroidea</taxon>
        <taxon>Oxyuridae</taxon>
        <taxon>Syphacia</taxon>
    </lineage>
</organism>
<feature type="domain" description="Helicase C-terminal" evidence="9">
    <location>
        <begin position="253"/>
        <end position="393"/>
    </location>
</feature>
<dbReference type="InterPro" id="IPR027417">
    <property type="entry name" value="P-loop_NTPase"/>
</dbReference>
<dbReference type="PROSITE" id="PS51192">
    <property type="entry name" value="HELICASE_ATP_BIND_1"/>
    <property type="match status" value="1"/>
</dbReference>
<evidence type="ECO:0000256" key="3">
    <source>
        <dbReference type="ARBA" id="ARBA00022806"/>
    </source>
</evidence>
<evidence type="ECO:0000256" key="7">
    <source>
        <dbReference type="SAM" id="MobiDB-lite"/>
    </source>
</evidence>
<dbReference type="SMART" id="SM00490">
    <property type="entry name" value="HELICc"/>
    <property type="match status" value="1"/>
</dbReference>
<dbReference type="SUPFAM" id="SSF52540">
    <property type="entry name" value="P-loop containing nucleoside triphosphate hydrolases"/>
    <property type="match status" value="1"/>
</dbReference>
<feature type="domain" description="Helicase ATP-binding" evidence="8">
    <location>
        <begin position="20"/>
        <end position="218"/>
    </location>
</feature>
<dbReference type="GO" id="GO:0003723">
    <property type="term" value="F:RNA binding"/>
    <property type="evidence" value="ECO:0007669"/>
    <property type="project" value="UniProtKB-UniRule"/>
</dbReference>
<comment type="catalytic activity">
    <reaction evidence="6">
        <text>ATP + H2O = ADP + phosphate + H(+)</text>
        <dbReference type="Rhea" id="RHEA:13065"/>
        <dbReference type="ChEBI" id="CHEBI:15377"/>
        <dbReference type="ChEBI" id="CHEBI:15378"/>
        <dbReference type="ChEBI" id="CHEBI:30616"/>
        <dbReference type="ChEBI" id="CHEBI:43474"/>
        <dbReference type="ChEBI" id="CHEBI:456216"/>
        <dbReference type="EC" id="3.6.4.13"/>
    </reaction>
</comment>
<evidence type="ECO:0000256" key="1">
    <source>
        <dbReference type="ARBA" id="ARBA00022741"/>
    </source>
</evidence>
<protein>
    <recommendedName>
        <fullName evidence="6">ATP-dependent RNA helicase</fullName>
        <ecNumber evidence="6">3.6.4.13</ecNumber>
    </recommendedName>
</protein>
<evidence type="ECO:0000256" key="5">
    <source>
        <dbReference type="ARBA" id="ARBA00022884"/>
    </source>
</evidence>
<keyword evidence="2 6" id="KW-0378">Hydrolase</keyword>
<dbReference type="AlphaFoldDB" id="A0A0N5AE35"/>
<evidence type="ECO:0000256" key="6">
    <source>
        <dbReference type="RuleBase" id="RU365068"/>
    </source>
</evidence>
<keyword evidence="10" id="KW-1185">Reference proteome</keyword>
<dbReference type="Gene3D" id="3.40.50.300">
    <property type="entry name" value="P-loop containing nucleotide triphosphate hydrolases"/>
    <property type="match status" value="2"/>
</dbReference>
<dbReference type="Pfam" id="PF13959">
    <property type="entry name" value="CTE_SPB4"/>
    <property type="match status" value="1"/>
</dbReference>
<dbReference type="Pfam" id="PF00271">
    <property type="entry name" value="Helicase_C"/>
    <property type="match status" value="1"/>
</dbReference>
<evidence type="ECO:0000259" key="9">
    <source>
        <dbReference type="PROSITE" id="PS51194"/>
    </source>
</evidence>
<dbReference type="InterPro" id="IPR011545">
    <property type="entry name" value="DEAD/DEAH_box_helicase_dom"/>
</dbReference>
<evidence type="ECO:0000313" key="11">
    <source>
        <dbReference type="WBParaSite" id="SMUV_0000247501-mRNA-1"/>
    </source>
</evidence>
<dbReference type="PROSITE" id="PS51194">
    <property type="entry name" value="HELICASE_CTER"/>
    <property type="match status" value="1"/>
</dbReference>
<keyword evidence="3 6" id="KW-0347">Helicase</keyword>
<keyword evidence="5 6" id="KW-0694">RNA-binding</keyword>
<dbReference type="SMART" id="SM01178">
    <property type="entry name" value="DUF4217"/>
    <property type="match status" value="1"/>
</dbReference>